<evidence type="ECO:0000256" key="2">
    <source>
        <dbReference type="ARBA" id="ARBA00007815"/>
    </source>
</evidence>
<organism evidence="7 8">
    <name type="scientific">Melipona bicolor</name>
    <dbReference type="NCBI Taxonomy" id="60889"/>
    <lineage>
        <taxon>Eukaryota</taxon>
        <taxon>Metazoa</taxon>
        <taxon>Ecdysozoa</taxon>
        <taxon>Arthropoda</taxon>
        <taxon>Hexapoda</taxon>
        <taxon>Insecta</taxon>
        <taxon>Pterygota</taxon>
        <taxon>Neoptera</taxon>
        <taxon>Endopterygota</taxon>
        <taxon>Hymenoptera</taxon>
        <taxon>Apocrita</taxon>
        <taxon>Aculeata</taxon>
        <taxon>Apoidea</taxon>
        <taxon>Anthophila</taxon>
        <taxon>Apidae</taxon>
        <taxon>Melipona</taxon>
    </lineage>
</organism>
<dbReference type="InterPro" id="IPR012340">
    <property type="entry name" value="NA-bd_OB-fold"/>
</dbReference>
<keyword evidence="8" id="KW-1185">Reference proteome</keyword>
<dbReference type="InterPro" id="IPR036388">
    <property type="entry name" value="WH-like_DNA-bd_sf"/>
</dbReference>
<dbReference type="Gene3D" id="1.10.10.10">
    <property type="entry name" value="Winged helix-like DNA-binding domain superfamily/Winged helix DNA-binding domain"/>
    <property type="match status" value="1"/>
</dbReference>
<dbReference type="GO" id="GO:0006260">
    <property type="term" value="P:DNA replication"/>
    <property type="evidence" value="ECO:0007669"/>
    <property type="project" value="TreeGrafter"/>
</dbReference>
<dbReference type="GO" id="GO:0006289">
    <property type="term" value="P:nucleotide-excision repair"/>
    <property type="evidence" value="ECO:0007669"/>
    <property type="project" value="TreeGrafter"/>
</dbReference>
<dbReference type="AlphaFoldDB" id="A0AA40FET6"/>
<evidence type="ECO:0000256" key="5">
    <source>
        <dbReference type="SAM" id="MobiDB-lite"/>
    </source>
</evidence>
<dbReference type="PANTHER" id="PTHR13989:SF16">
    <property type="entry name" value="REPLICATION PROTEIN A2"/>
    <property type="match status" value="1"/>
</dbReference>
<reference evidence="7" key="1">
    <citation type="submission" date="2021-10" db="EMBL/GenBank/DDBJ databases">
        <title>Melipona bicolor Genome sequencing and assembly.</title>
        <authorList>
            <person name="Araujo N.S."/>
            <person name="Arias M.C."/>
        </authorList>
    </citation>
    <scope>NUCLEOTIDE SEQUENCE</scope>
    <source>
        <strain evidence="7">USP_2M_L1-L4_2017</strain>
        <tissue evidence="7">Whole body</tissue>
    </source>
</reference>
<feature type="region of interest" description="Disordered" evidence="5">
    <location>
        <begin position="1"/>
        <end position="22"/>
    </location>
</feature>
<feature type="compositionally biased region" description="Polar residues" evidence="5">
    <location>
        <begin position="1"/>
        <end position="16"/>
    </location>
</feature>
<dbReference type="InterPro" id="IPR014892">
    <property type="entry name" value="RPA_C"/>
</dbReference>
<name>A0AA40FET6_9HYME</name>
<dbReference type="GO" id="GO:0003697">
    <property type="term" value="F:single-stranded DNA binding"/>
    <property type="evidence" value="ECO:0007669"/>
    <property type="project" value="TreeGrafter"/>
</dbReference>
<dbReference type="PANTHER" id="PTHR13989">
    <property type="entry name" value="REPLICATION PROTEIN A-RELATED"/>
    <property type="match status" value="1"/>
</dbReference>
<dbReference type="Proteomes" id="UP001177670">
    <property type="component" value="Unassembled WGS sequence"/>
</dbReference>
<dbReference type="SUPFAM" id="SSF50249">
    <property type="entry name" value="Nucleic acid-binding proteins"/>
    <property type="match status" value="1"/>
</dbReference>
<comment type="caution">
    <text evidence="7">The sequence shown here is derived from an EMBL/GenBank/DDBJ whole genome shotgun (WGS) entry which is preliminary data.</text>
</comment>
<evidence type="ECO:0000256" key="3">
    <source>
        <dbReference type="ARBA" id="ARBA00023125"/>
    </source>
</evidence>
<dbReference type="GO" id="GO:0000781">
    <property type="term" value="C:chromosome, telomeric region"/>
    <property type="evidence" value="ECO:0007669"/>
    <property type="project" value="TreeGrafter"/>
</dbReference>
<evidence type="ECO:0000259" key="6">
    <source>
        <dbReference type="Pfam" id="PF08784"/>
    </source>
</evidence>
<dbReference type="GO" id="GO:0035861">
    <property type="term" value="C:site of double-strand break"/>
    <property type="evidence" value="ECO:0007669"/>
    <property type="project" value="TreeGrafter"/>
</dbReference>
<evidence type="ECO:0000256" key="4">
    <source>
        <dbReference type="ARBA" id="ARBA00023242"/>
    </source>
</evidence>
<dbReference type="GO" id="GO:0000724">
    <property type="term" value="P:double-strand break repair via homologous recombination"/>
    <property type="evidence" value="ECO:0007669"/>
    <property type="project" value="TreeGrafter"/>
</dbReference>
<evidence type="ECO:0000313" key="7">
    <source>
        <dbReference type="EMBL" id="KAK1117714.1"/>
    </source>
</evidence>
<sequence length="244" mass="27743">MWSTNLDSSINPQGGFSDNLRNENQEKNSKIQTIVPAMIGNLLSFDSIDEPKIWHLPARMFMIVGLVRSVEETATKVSYNVEDETGTITALKWLEVNKKELTVQMNTYVRIIGLLREQSDKRHILIIRMLPLQTLNELTNHILEVTYVTLKAKLMAQKHGIVGEERNAENFSSNESSAAGMSTGQHLVYKLIQTQNDTESGIERTEIKEKVPKFLLQHVDDILEFLVSEGHIYTTSSDDHFKTI</sequence>
<keyword evidence="4" id="KW-0539">Nucleus</keyword>
<protein>
    <recommendedName>
        <fullName evidence="6">Replication protein A C-terminal domain-containing protein</fullName>
    </recommendedName>
</protein>
<feature type="domain" description="Replication protein A C-terminal" evidence="6">
    <location>
        <begin position="166"/>
        <end position="236"/>
    </location>
</feature>
<dbReference type="CDD" id="cd04478">
    <property type="entry name" value="RPA2_DBD_D"/>
    <property type="match status" value="1"/>
</dbReference>
<dbReference type="Gene3D" id="2.40.50.140">
    <property type="entry name" value="Nucleic acid-binding proteins"/>
    <property type="match status" value="1"/>
</dbReference>
<dbReference type="GO" id="GO:0005662">
    <property type="term" value="C:DNA replication factor A complex"/>
    <property type="evidence" value="ECO:0007669"/>
    <property type="project" value="TreeGrafter"/>
</dbReference>
<dbReference type="SUPFAM" id="SSF46785">
    <property type="entry name" value="Winged helix' DNA-binding domain"/>
    <property type="match status" value="1"/>
</dbReference>
<proteinExistence type="inferred from homology"/>
<evidence type="ECO:0000256" key="1">
    <source>
        <dbReference type="ARBA" id="ARBA00004123"/>
    </source>
</evidence>
<accession>A0AA40FET6</accession>
<keyword evidence="3" id="KW-0238">DNA-binding</keyword>
<evidence type="ECO:0000313" key="8">
    <source>
        <dbReference type="Proteomes" id="UP001177670"/>
    </source>
</evidence>
<gene>
    <name evidence="7" type="ORF">K0M31_015657</name>
</gene>
<comment type="subcellular location">
    <subcellularLocation>
        <location evidence="1">Nucleus</location>
    </subcellularLocation>
</comment>
<dbReference type="InterPro" id="IPR036390">
    <property type="entry name" value="WH_DNA-bd_sf"/>
</dbReference>
<comment type="similarity">
    <text evidence="2">Belongs to the replication factor A protein 2 family.</text>
</comment>
<dbReference type="InterPro" id="IPR040260">
    <property type="entry name" value="RFA2-like"/>
</dbReference>
<dbReference type="Pfam" id="PF08784">
    <property type="entry name" value="RPA_C"/>
    <property type="match status" value="1"/>
</dbReference>
<dbReference type="EMBL" id="JAHYIQ010000048">
    <property type="protein sequence ID" value="KAK1117714.1"/>
    <property type="molecule type" value="Genomic_DNA"/>
</dbReference>